<gene>
    <name evidence="1" type="ORF">GFH32_16885</name>
</gene>
<dbReference type="Pfam" id="PF16407">
    <property type="entry name" value="PKD_2"/>
    <property type="match status" value="1"/>
</dbReference>
<reference evidence="1 2" key="1">
    <citation type="submission" date="2019-10" db="EMBL/GenBank/DDBJ databases">
        <authorList>
            <person name="Dong K."/>
        </authorList>
    </citation>
    <scope>NUCLEOTIDE SEQUENCE [LARGE SCALE GENOMIC DNA]</scope>
    <source>
        <strain evidence="2">dk4302</strain>
    </source>
</reference>
<organism evidence="1 2">
    <name type="scientific">Sphingobacterium zhuxiongii</name>
    <dbReference type="NCBI Taxonomy" id="2662364"/>
    <lineage>
        <taxon>Bacteria</taxon>
        <taxon>Pseudomonadati</taxon>
        <taxon>Bacteroidota</taxon>
        <taxon>Sphingobacteriia</taxon>
        <taxon>Sphingobacteriales</taxon>
        <taxon>Sphingobacteriaceae</taxon>
        <taxon>Sphingobacterium</taxon>
    </lineage>
</organism>
<evidence type="ECO:0000313" key="2">
    <source>
        <dbReference type="Proteomes" id="UP000326921"/>
    </source>
</evidence>
<sequence length="480" mass="53545">MNTMKRYINSIAFLMIIFLCQSCYKDKGNYDTTEINEISFEKIGSDTVQVSQFDTLSVQTLLKHTMGNNDDLAYKWSVYDFNPPISGGTNETLSTSKDLAVICGLGPGNYTLLYTVTDNKTGVSFFKKYFLQVSSAFSEGWLMIGEGSDAKRDLHLLNPSGQIVRDIYATANPGTELPKGAHTVRVLTTFFGGSQDIYILGEDDAVRVFYTNFMKLNSLKDWYIELPKENKPLNIMYDQIGFNVMFISNGMMFSNQINTRYAAALPGNYNFSKYFLPFPSSEGAVVYDVTAKRFFLLNGKRVNAFADSETAGFNMNNVGMTPLFGGPAPSSQYSFLMKDNAAIPYVLRISTSGAVSKTKVDQAEEISKATQMVFSGLYFHAYYAVGNKLYLLDIANNKSTLVYQFSTAERISTMSLKQSTSQFVGFPDNNRTLAVGTYDGSKGKVYTFSIDNVGTFVGGEHTMLFDNLEKPITLQYKNRK</sequence>
<name>A0A5Q0QE96_9SPHI</name>
<proteinExistence type="predicted"/>
<dbReference type="InterPro" id="IPR032183">
    <property type="entry name" value="PKD-like"/>
</dbReference>
<evidence type="ECO:0000313" key="1">
    <source>
        <dbReference type="EMBL" id="QGA27896.1"/>
    </source>
</evidence>
<dbReference type="AlphaFoldDB" id="A0A5Q0QE96"/>
<dbReference type="KEGG" id="sphe:GFH32_16885"/>
<accession>A0A5Q0QE96</accession>
<dbReference type="EMBL" id="CP045652">
    <property type="protein sequence ID" value="QGA27896.1"/>
    <property type="molecule type" value="Genomic_DNA"/>
</dbReference>
<dbReference type="Proteomes" id="UP000326921">
    <property type="component" value="Chromosome"/>
</dbReference>
<keyword evidence="2" id="KW-1185">Reference proteome</keyword>
<protein>
    <recommendedName>
        <fullName evidence="3">PKD family protein</fullName>
    </recommendedName>
</protein>
<evidence type="ECO:0008006" key="3">
    <source>
        <dbReference type="Google" id="ProtNLM"/>
    </source>
</evidence>